<dbReference type="InterPro" id="IPR023366">
    <property type="entry name" value="ATP_synth_asu-like_sf"/>
</dbReference>
<protein>
    <recommendedName>
        <fullName evidence="17">ATPase F1/V1/A1 complex alpha/beta subunit nucleotide-binding domain-containing protein</fullName>
    </recommendedName>
</protein>
<dbReference type="InterPro" id="IPR000194">
    <property type="entry name" value="ATPase_F1/V1/A1_a/bsu_nucl-bd"/>
</dbReference>
<keyword evidence="4" id="KW-0547">Nucleotide-binding</keyword>
<evidence type="ECO:0000256" key="6">
    <source>
        <dbReference type="ARBA" id="ARBA00022840"/>
    </source>
</evidence>
<dbReference type="PANTHER" id="PTHR48082">
    <property type="entry name" value="ATP SYNTHASE SUBUNIT ALPHA, MITOCHONDRIAL"/>
    <property type="match status" value="1"/>
</dbReference>
<dbReference type="InterPro" id="IPR036121">
    <property type="entry name" value="ATPase_F1/V1/A1_a/bsu_N_sf"/>
</dbReference>
<keyword evidence="11" id="KW-0066">ATP synthesis</keyword>
<evidence type="ECO:0000256" key="1">
    <source>
        <dbReference type="ARBA" id="ARBA00004370"/>
    </source>
</evidence>
<evidence type="ECO:0008006" key="17">
    <source>
        <dbReference type="Google" id="ProtNLM"/>
    </source>
</evidence>
<dbReference type="Gene3D" id="2.40.30.20">
    <property type="match status" value="1"/>
</dbReference>
<comment type="caution">
    <text evidence="15">The sequence shown here is derived from an EMBL/GenBank/DDBJ whole genome shotgun (WGS) entry which is preliminary data.</text>
</comment>
<evidence type="ECO:0000256" key="2">
    <source>
        <dbReference type="ARBA" id="ARBA00008936"/>
    </source>
</evidence>
<evidence type="ECO:0000256" key="5">
    <source>
        <dbReference type="ARBA" id="ARBA00022781"/>
    </source>
</evidence>
<dbReference type="EMBL" id="MFJD01000003">
    <property type="protein sequence ID" value="OGG04373.1"/>
    <property type="molecule type" value="Genomic_DNA"/>
</dbReference>
<name>A0A1F5YWB4_9BACT</name>
<evidence type="ECO:0000256" key="12">
    <source>
        <dbReference type="SAM" id="MobiDB-lite"/>
    </source>
</evidence>
<dbReference type="Pfam" id="PF00006">
    <property type="entry name" value="ATP-synt_ab"/>
    <property type="match status" value="1"/>
</dbReference>
<dbReference type="STRING" id="1798374.A2Z33_04330"/>
<evidence type="ECO:0000256" key="10">
    <source>
        <dbReference type="ARBA" id="ARBA00023196"/>
    </source>
</evidence>
<keyword evidence="6" id="KW-0067">ATP-binding</keyword>
<organism evidence="15 16">
    <name type="scientific">Candidatus Gottesmanbacteria bacterium RBG_16_52_11</name>
    <dbReference type="NCBI Taxonomy" id="1798374"/>
    <lineage>
        <taxon>Bacteria</taxon>
        <taxon>Candidatus Gottesmaniibacteriota</taxon>
    </lineage>
</organism>
<dbReference type="SUPFAM" id="SSF50615">
    <property type="entry name" value="N-terminal domain of alpha and beta subunits of F1 ATP synthase"/>
    <property type="match status" value="1"/>
</dbReference>
<keyword evidence="5" id="KW-0375">Hydrogen ion transport</keyword>
<dbReference type="Proteomes" id="UP000178448">
    <property type="component" value="Unassembled WGS sequence"/>
</dbReference>
<keyword evidence="7" id="KW-1278">Translocase</keyword>
<reference evidence="15 16" key="1">
    <citation type="journal article" date="2016" name="Nat. Commun.">
        <title>Thousands of microbial genomes shed light on interconnected biogeochemical processes in an aquifer system.</title>
        <authorList>
            <person name="Anantharaman K."/>
            <person name="Brown C.T."/>
            <person name="Hug L.A."/>
            <person name="Sharon I."/>
            <person name="Castelle C.J."/>
            <person name="Probst A.J."/>
            <person name="Thomas B.C."/>
            <person name="Singh A."/>
            <person name="Wilkins M.J."/>
            <person name="Karaoz U."/>
            <person name="Brodie E.L."/>
            <person name="Williams K.H."/>
            <person name="Hubbard S.S."/>
            <person name="Banfield J.F."/>
        </authorList>
    </citation>
    <scope>NUCLEOTIDE SEQUENCE [LARGE SCALE GENOMIC DNA]</scope>
</reference>
<evidence type="ECO:0000259" key="13">
    <source>
        <dbReference type="Pfam" id="PF00006"/>
    </source>
</evidence>
<dbReference type="SUPFAM" id="SSF47917">
    <property type="entry name" value="C-terminal domain of alpha and beta subunits of F1 ATP synthase"/>
    <property type="match status" value="1"/>
</dbReference>
<feature type="region of interest" description="Disordered" evidence="12">
    <location>
        <begin position="1"/>
        <end position="20"/>
    </location>
</feature>
<dbReference type="FunFam" id="3.40.50.300:FF:004039">
    <property type="entry name" value="ATP synthase subunit alpha, mitochondrial"/>
    <property type="match status" value="1"/>
</dbReference>
<feature type="domain" description="ATP synthase alpha subunit C-terminal" evidence="14">
    <location>
        <begin position="374"/>
        <end position="469"/>
    </location>
</feature>
<evidence type="ECO:0000256" key="11">
    <source>
        <dbReference type="ARBA" id="ARBA00023310"/>
    </source>
</evidence>
<comment type="similarity">
    <text evidence="2">Belongs to the ATPase alpha/beta chains family.</text>
</comment>
<accession>A0A1F5YWB4</accession>
<evidence type="ECO:0000256" key="7">
    <source>
        <dbReference type="ARBA" id="ARBA00022967"/>
    </source>
</evidence>
<dbReference type="SUPFAM" id="SSF52540">
    <property type="entry name" value="P-loop containing nucleoside triphosphate hydrolases"/>
    <property type="match status" value="1"/>
</dbReference>
<dbReference type="Gene3D" id="1.20.150.20">
    <property type="entry name" value="ATP synthase alpha/beta chain, C-terminal domain"/>
    <property type="match status" value="1"/>
</dbReference>
<dbReference type="PANTHER" id="PTHR48082:SF2">
    <property type="entry name" value="ATP SYNTHASE SUBUNIT ALPHA, MITOCHONDRIAL"/>
    <property type="match status" value="1"/>
</dbReference>
<gene>
    <name evidence="15" type="ORF">A2Z33_04330</name>
</gene>
<keyword evidence="8" id="KW-0406">Ion transport</keyword>
<comment type="subcellular location">
    <subcellularLocation>
        <location evidence="1">Membrane</location>
    </subcellularLocation>
</comment>
<keyword evidence="9" id="KW-0472">Membrane</keyword>
<evidence type="ECO:0000256" key="9">
    <source>
        <dbReference type="ARBA" id="ARBA00023136"/>
    </source>
</evidence>
<dbReference type="InterPro" id="IPR027417">
    <property type="entry name" value="P-loop_NTPase"/>
</dbReference>
<dbReference type="GO" id="GO:0045259">
    <property type="term" value="C:proton-transporting ATP synthase complex"/>
    <property type="evidence" value="ECO:0007669"/>
    <property type="project" value="UniProtKB-KW"/>
</dbReference>
<evidence type="ECO:0000256" key="8">
    <source>
        <dbReference type="ARBA" id="ARBA00023065"/>
    </source>
</evidence>
<evidence type="ECO:0000256" key="4">
    <source>
        <dbReference type="ARBA" id="ARBA00022741"/>
    </source>
</evidence>
<evidence type="ECO:0000313" key="16">
    <source>
        <dbReference type="Proteomes" id="UP000178448"/>
    </source>
</evidence>
<dbReference type="InterPro" id="IPR005294">
    <property type="entry name" value="ATP_synth_F1_asu"/>
</dbReference>
<dbReference type="GO" id="GO:0043531">
    <property type="term" value="F:ADP binding"/>
    <property type="evidence" value="ECO:0007669"/>
    <property type="project" value="TreeGrafter"/>
</dbReference>
<dbReference type="InterPro" id="IPR038376">
    <property type="entry name" value="ATP_synth_asu_C_sf"/>
</dbReference>
<evidence type="ECO:0000256" key="3">
    <source>
        <dbReference type="ARBA" id="ARBA00022448"/>
    </source>
</evidence>
<dbReference type="Gene3D" id="3.40.50.300">
    <property type="entry name" value="P-loop containing nucleotide triphosphate hydrolases"/>
    <property type="match status" value="1"/>
</dbReference>
<dbReference type="GO" id="GO:0046933">
    <property type="term" value="F:proton-transporting ATP synthase activity, rotational mechanism"/>
    <property type="evidence" value="ECO:0007669"/>
    <property type="project" value="InterPro"/>
</dbReference>
<dbReference type="GO" id="GO:0005524">
    <property type="term" value="F:ATP binding"/>
    <property type="evidence" value="ECO:0007669"/>
    <property type="project" value="UniProtKB-KW"/>
</dbReference>
<sequence length="501" mass="55658">MPIGLPDKPKSTVPGSDTPEFTKTRKEVGFVVSTQDYIVNIQGLPTAKMYDIVTTKSGARALVSALIRDKVEALMLDSERPKPGDYLELTGEGLRLPLSYNMFGRTITPLGTPLDDRAVLPRGGDILDLDIVAPGIDAREVVNEQFYTGITMIDTLIPVGVGQRELVLCEPRSGKEQFFLDVILSQKGKGKVCIYAAVGRSTVEVRRFAEEVEKYGAKDFTIIVAATSEESAPMIIIAPSVALAIAEYHRSQGKQVLLIVDDLATHSKYAREFSLLAGRVPGRESYPADIFYQHSSLVERAGRFNDHFAGGSITLLPVIETNIENFTSLIPTNVMSQTDGHILFSASLRAQGKYPAIEADRSVTRVGRQTQKFIHKVLSDKIRLLLAEYHELERYGRFGSELSQETQQKIKRGKVAEELLQQQPLTSIAPEVQIMMLALVYTGFFDSRDVEWTRANKDKLIKILSEQDHFRQLAGGVMKMKLDELIEQLKSNLKPVEEGSK</sequence>
<proteinExistence type="inferred from homology"/>
<dbReference type="InterPro" id="IPR000793">
    <property type="entry name" value="ATP_synth_asu_C"/>
</dbReference>
<dbReference type="Pfam" id="PF00306">
    <property type="entry name" value="ATP-synt_ab_C"/>
    <property type="match status" value="1"/>
</dbReference>
<evidence type="ECO:0000259" key="14">
    <source>
        <dbReference type="Pfam" id="PF00306"/>
    </source>
</evidence>
<dbReference type="AlphaFoldDB" id="A0A1F5YWB4"/>
<keyword evidence="3" id="KW-0813">Transport</keyword>
<feature type="domain" description="ATPase F1/V1/A1 complex alpha/beta subunit nucleotide-binding" evidence="13">
    <location>
        <begin position="149"/>
        <end position="363"/>
    </location>
</feature>
<keyword evidence="10" id="KW-0139">CF(1)</keyword>
<evidence type="ECO:0000313" key="15">
    <source>
        <dbReference type="EMBL" id="OGG04373.1"/>
    </source>
</evidence>